<dbReference type="GO" id="GO:0016887">
    <property type="term" value="F:ATP hydrolysis activity"/>
    <property type="evidence" value="ECO:0007669"/>
    <property type="project" value="InterPro"/>
</dbReference>
<dbReference type="InterPro" id="IPR050319">
    <property type="entry name" value="ABC_transp_ATP-bind"/>
</dbReference>
<evidence type="ECO:0000256" key="1">
    <source>
        <dbReference type="ARBA" id="ARBA00022448"/>
    </source>
</evidence>
<dbReference type="Proteomes" id="UP001144372">
    <property type="component" value="Unassembled WGS sequence"/>
</dbReference>
<dbReference type="RefSeq" id="WP_281795106.1">
    <property type="nucleotide sequence ID" value="NZ_BSDR01000001.1"/>
</dbReference>
<feature type="domain" description="ABC transporter" evidence="4">
    <location>
        <begin position="27"/>
        <end position="266"/>
    </location>
</feature>
<protein>
    <recommendedName>
        <fullName evidence="4">ABC transporter domain-containing protein</fullName>
    </recommendedName>
</protein>
<dbReference type="InterPro" id="IPR027417">
    <property type="entry name" value="P-loop_NTPase"/>
</dbReference>
<accession>A0A9W6FUY9</accession>
<keyword evidence="2" id="KW-0547">Nucleotide-binding</keyword>
<dbReference type="InterPro" id="IPR003593">
    <property type="entry name" value="AAA+_ATPase"/>
</dbReference>
<gene>
    <name evidence="5" type="ORF">DAMNIGENAA_28090</name>
</gene>
<keyword evidence="3" id="KW-0067">ATP-binding</keyword>
<proteinExistence type="predicted"/>
<comment type="caution">
    <text evidence="5">The sequence shown here is derived from an EMBL/GenBank/DDBJ whole genome shotgun (WGS) entry which is preliminary data.</text>
</comment>
<dbReference type="PANTHER" id="PTHR43776:SF8">
    <property type="entry name" value="ABC TRANSPORTER, ATP-BINDING PROTEIN"/>
    <property type="match status" value="1"/>
</dbReference>
<sequence length="279" mass="30405">MIQTLQKYPEGDEGYIGFVQESAPQILELRGVTKSFRSGRRAVEVLKGVNLTLRKGEVVALVGPSGAGKTTLLHVVAGLLGADSGKGLFQGRALPLEETCRGRERMSLVFQDPYAALSAHLRIRETVLEPLRIKGDREGESRRVREALTSVRLTPPEAYLDRYPGRLSGGQRQRVAIARAIITHPDLLLADEPTSMLDASAGVGILNLIRRLAAGGMGVLITIHDLATACYVADRLLVLFAGTIVEEGPPGEILSRPRHEVTRQLIETAKMRHREVSIP</sequence>
<dbReference type="CDD" id="cd03257">
    <property type="entry name" value="ABC_NikE_OppD_transporters"/>
    <property type="match status" value="1"/>
</dbReference>
<dbReference type="SUPFAM" id="SSF52540">
    <property type="entry name" value="P-loop containing nucleoside triphosphate hydrolases"/>
    <property type="match status" value="1"/>
</dbReference>
<dbReference type="AlphaFoldDB" id="A0A9W6FUY9"/>
<dbReference type="Gene3D" id="3.40.50.300">
    <property type="entry name" value="P-loop containing nucleotide triphosphate hydrolases"/>
    <property type="match status" value="1"/>
</dbReference>
<organism evidence="5 6">
    <name type="scientific">Desulforhabdus amnigena</name>
    <dbReference type="NCBI Taxonomy" id="40218"/>
    <lineage>
        <taxon>Bacteria</taxon>
        <taxon>Pseudomonadati</taxon>
        <taxon>Thermodesulfobacteriota</taxon>
        <taxon>Syntrophobacteria</taxon>
        <taxon>Syntrophobacterales</taxon>
        <taxon>Syntrophobacteraceae</taxon>
        <taxon>Desulforhabdus</taxon>
    </lineage>
</organism>
<dbReference type="InterPro" id="IPR003439">
    <property type="entry name" value="ABC_transporter-like_ATP-bd"/>
</dbReference>
<evidence type="ECO:0000259" key="4">
    <source>
        <dbReference type="PROSITE" id="PS50893"/>
    </source>
</evidence>
<evidence type="ECO:0000256" key="3">
    <source>
        <dbReference type="ARBA" id="ARBA00022840"/>
    </source>
</evidence>
<name>A0A9W6FUY9_9BACT</name>
<keyword evidence="6" id="KW-1185">Reference proteome</keyword>
<reference evidence="5" key="1">
    <citation type="submission" date="2022-12" db="EMBL/GenBank/DDBJ databases">
        <title>Reference genome sequencing for broad-spectrum identification of bacterial and archaeal isolates by mass spectrometry.</title>
        <authorList>
            <person name="Sekiguchi Y."/>
            <person name="Tourlousse D.M."/>
        </authorList>
    </citation>
    <scope>NUCLEOTIDE SEQUENCE</scope>
    <source>
        <strain evidence="5">ASRB1</strain>
    </source>
</reference>
<dbReference type="GO" id="GO:0055085">
    <property type="term" value="P:transmembrane transport"/>
    <property type="evidence" value="ECO:0007669"/>
    <property type="project" value="UniProtKB-ARBA"/>
</dbReference>
<dbReference type="EMBL" id="BSDR01000001">
    <property type="protein sequence ID" value="GLI35376.1"/>
    <property type="molecule type" value="Genomic_DNA"/>
</dbReference>
<dbReference type="SMART" id="SM00382">
    <property type="entry name" value="AAA"/>
    <property type="match status" value="1"/>
</dbReference>
<dbReference type="PROSITE" id="PS00211">
    <property type="entry name" value="ABC_TRANSPORTER_1"/>
    <property type="match status" value="1"/>
</dbReference>
<dbReference type="Pfam" id="PF00005">
    <property type="entry name" value="ABC_tran"/>
    <property type="match status" value="1"/>
</dbReference>
<dbReference type="PROSITE" id="PS50893">
    <property type="entry name" value="ABC_TRANSPORTER_2"/>
    <property type="match status" value="1"/>
</dbReference>
<evidence type="ECO:0000256" key="2">
    <source>
        <dbReference type="ARBA" id="ARBA00022741"/>
    </source>
</evidence>
<dbReference type="PANTHER" id="PTHR43776">
    <property type="entry name" value="TRANSPORT ATP-BINDING PROTEIN"/>
    <property type="match status" value="1"/>
</dbReference>
<evidence type="ECO:0000313" key="6">
    <source>
        <dbReference type="Proteomes" id="UP001144372"/>
    </source>
</evidence>
<dbReference type="InterPro" id="IPR017871">
    <property type="entry name" value="ABC_transporter-like_CS"/>
</dbReference>
<evidence type="ECO:0000313" key="5">
    <source>
        <dbReference type="EMBL" id="GLI35376.1"/>
    </source>
</evidence>
<keyword evidence="1" id="KW-0813">Transport</keyword>
<dbReference type="GO" id="GO:0005524">
    <property type="term" value="F:ATP binding"/>
    <property type="evidence" value="ECO:0007669"/>
    <property type="project" value="UniProtKB-KW"/>
</dbReference>